<evidence type="ECO:0008006" key="3">
    <source>
        <dbReference type="Google" id="ProtNLM"/>
    </source>
</evidence>
<reference evidence="2" key="1">
    <citation type="submission" date="2020-06" db="EMBL/GenBank/DDBJ databases">
        <title>Whole Genome Sequence of Bradyrhizobium sp. Strain 323S2.</title>
        <authorList>
            <person name="Bromfield E.S.P."/>
        </authorList>
    </citation>
    <scope>NUCLEOTIDE SEQUENCE [LARGE SCALE GENOMIC DNA]</scope>
    <source>
        <strain evidence="2">323S2</strain>
    </source>
</reference>
<proteinExistence type="predicted"/>
<evidence type="ECO:0000313" key="2">
    <source>
        <dbReference type="EMBL" id="NYY94937.1"/>
    </source>
</evidence>
<gene>
    <name evidence="2" type="ORF">G6321_43020</name>
    <name evidence="1" type="ORF">J4G43_27735</name>
</gene>
<organism evidence="2">
    <name type="scientific">Bradyrhizobium barranii subsp. barranii</name>
    <dbReference type="NCBI Taxonomy" id="2823807"/>
    <lineage>
        <taxon>Bacteria</taxon>
        <taxon>Pseudomonadati</taxon>
        <taxon>Pseudomonadota</taxon>
        <taxon>Alphaproteobacteria</taxon>
        <taxon>Hyphomicrobiales</taxon>
        <taxon>Nitrobacteraceae</taxon>
        <taxon>Bradyrhizobium</taxon>
        <taxon>Bradyrhizobium barranii</taxon>
    </lineage>
</organism>
<name>A0A7Z0TUW0_9BRAD</name>
<accession>A0A7Z0TUW0</accession>
<reference evidence="1" key="2">
    <citation type="submission" date="2021-03" db="EMBL/GenBank/DDBJ databases">
        <title>Whole Genome Sequence of Bradyrhizobium sp. Strain 144S4.</title>
        <authorList>
            <person name="Bromfield E.S.P."/>
            <person name="Cloutier S."/>
        </authorList>
    </citation>
    <scope>NUCLEOTIDE SEQUENCE [LARGE SCALE GENOMIC DNA]</scope>
    <source>
        <strain evidence="1">144S4</strain>
    </source>
</reference>
<dbReference type="AlphaFoldDB" id="A0A7Z0TUW0"/>
<dbReference type="EMBL" id="JAGEMI010000001">
    <property type="protein sequence ID" value="MBO1864579.1"/>
    <property type="molecule type" value="Genomic_DNA"/>
</dbReference>
<sequence>MIVGSGPSAAGAERELAGRGRAVRVVAVNDSWRLCPDADVAYACDGAWWKARQGLASEFAGLRLTHDAAACATFPGLRQVGIARGRDEILLEAPGVLGDGGNSGFQAINLAVQCGATKLILVGFDMRLDRGIHWHGKHDRGLNNPTERNIAKWRGIIDGCAPRLAELGVAVINASAVSALEAYPKMSLIEALQC</sequence>
<comment type="caution">
    <text evidence="2">The sequence shown here is derived from an EMBL/GenBank/DDBJ whole genome shotgun (WGS) entry which is preliminary data.</text>
</comment>
<protein>
    <recommendedName>
        <fullName evidence="3">Norphogenetic protein</fullName>
    </recommendedName>
</protein>
<dbReference type="EMBL" id="JACBFH010000001">
    <property type="protein sequence ID" value="NYY94937.1"/>
    <property type="molecule type" value="Genomic_DNA"/>
</dbReference>
<evidence type="ECO:0000313" key="1">
    <source>
        <dbReference type="EMBL" id="MBO1864579.1"/>
    </source>
</evidence>